<keyword evidence="2" id="KW-0479">Metal-binding</keyword>
<dbReference type="InterPro" id="IPR024607">
    <property type="entry name" value="Sulfatase_CS"/>
</dbReference>
<protein>
    <submittedName>
        <fullName evidence="8">Arylsulfatase</fullName>
        <ecNumber evidence="8">3.1.6.1</ecNumber>
    </submittedName>
</protein>
<dbReference type="GO" id="GO:0004065">
    <property type="term" value="F:arylsulfatase activity"/>
    <property type="evidence" value="ECO:0007669"/>
    <property type="project" value="UniProtKB-EC"/>
</dbReference>
<comment type="similarity">
    <text evidence="1">Belongs to the sulfatase family.</text>
</comment>
<evidence type="ECO:0000313" key="9">
    <source>
        <dbReference type="Proteomes" id="UP000320735"/>
    </source>
</evidence>
<dbReference type="EMBL" id="SJPP01000002">
    <property type="protein sequence ID" value="TWU09139.1"/>
    <property type="molecule type" value="Genomic_DNA"/>
</dbReference>
<feature type="chain" id="PRO_5022934926" evidence="6">
    <location>
        <begin position="20"/>
        <end position="447"/>
    </location>
</feature>
<feature type="compositionally biased region" description="Basic and acidic residues" evidence="5">
    <location>
        <begin position="424"/>
        <end position="447"/>
    </location>
</feature>
<keyword evidence="9" id="KW-1185">Reference proteome</keyword>
<dbReference type="CDD" id="cd16027">
    <property type="entry name" value="SGSH"/>
    <property type="match status" value="1"/>
</dbReference>
<dbReference type="Gene3D" id="3.40.720.10">
    <property type="entry name" value="Alkaline Phosphatase, subunit A"/>
    <property type="match status" value="1"/>
</dbReference>
<evidence type="ECO:0000313" key="8">
    <source>
        <dbReference type="EMBL" id="TWU09139.1"/>
    </source>
</evidence>
<dbReference type="Proteomes" id="UP000320735">
    <property type="component" value="Unassembled WGS sequence"/>
</dbReference>
<evidence type="ECO:0000259" key="7">
    <source>
        <dbReference type="Pfam" id="PF00884"/>
    </source>
</evidence>
<dbReference type="OrthoDB" id="9762324at2"/>
<evidence type="ECO:0000256" key="6">
    <source>
        <dbReference type="SAM" id="SignalP"/>
    </source>
</evidence>
<sequence length="447" mass="50351" precursor="true">MRLMLGGLLLLMCSSVAYAEERPNFIVFIADDMAWDDCGAYGHPHIRTPNIDNLARDGLRFDNAFLTCSSCSPSRCSILTGRYPHNTGASELHQPLPADQITVARRLKEAGYYTASAGKWHLGPSEKKNFDRIHNGREKVWMQAIEQRPLDQPFFLWMAFFDPHRPYQEGTIDEPHKPSDTVVPPYLPDVPETRRDLAMYYDEITRMDGVIGDVLEELDKQGAADNTVVVFLSDNGRPFPRGKTTVYDSGIKTPWIVRWPKQITAGGSTDALISSIDLSSTLLELAGLDGGPTFQGKSFSAVLSDPNAEIQDAVFAEHNWHDFNAHSRAIRTAQYKFIDNSYTDLPGTPPADAVRGETYQAMLKLREEGKLTANQQQCFTLPRPAEGLYDLQNDPYELQNLVSDPRFAAVRDQLRAKLSQWKQQTDDSVPKTRRPPKFDRESGERLQ</sequence>
<dbReference type="Pfam" id="PF00884">
    <property type="entry name" value="Sulfatase"/>
    <property type="match status" value="1"/>
</dbReference>
<reference evidence="8 9" key="1">
    <citation type="submission" date="2019-02" db="EMBL/GenBank/DDBJ databases">
        <title>Deep-cultivation of Planctomycetes and their phenomic and genomic characterization uncovers novel biology.</title>
        <authorList>
            <person name="Wiegand S."/>
            <person name="Jogler M."/>
            <person name="Boedeker C."/>
            <person name="Pinto D."/>
            <person name="Vollmers J."/>
            <person name="Rivas-Marin E."/>
            <person name="Kohn T."/>
            <person name="Peeters S.H."/>
            <person name="Heuer A."/>
            <person name="Rast P."/>
            <person name="Oberbeckmann S."/>
            <person name="Bunk B."/>
            <person name="Jeske O."/>
            <person name="Meyerdierks A."/>
            <person name="Storesund J.E."/>
            <person name="Kallscheuer N."/>
            <person name="Luecker S."/>
            <person name="Lage O.M."/>
            <person name="Pohl T."/>
            <person name="Merkel B.J."/>
            <person name="Hornburger P."/>
            <person name="Mueller R.-W."/>
            <person name="Bruemmer F."/>
            <person name="Labrenz M."/>
            <person name="Spormann A.M."/>
            <person name="Op Den Camp H."/>
            <person name="Overmann J."/>
            <person name="Amann R."/>
            <person name="Jetten M.S.M."/>
            <person name="Mascher T."/>
            <person name="Medema M.H."/>
            <person name="Devos D.P."/>
            <person name="Kaster A.-K."/>
            <person name="Ovreas L."/>
            <person name="Rohde M."/>
            <person name="Galperin M.Y."/>
            <person name="Jogler C."/>
        </authorList>
    </citation>
    <scope>NUCLEOTIDE SEQUENCE [LARGE SCALE GENOMIC DNA]</scope>
    <source>
        <strain evidence="8 9">CA54</strain>
    </source>
</reference>
<keyword evidence="4" id="KW-0106">Calcium</keyword>
<proteinExistence type="inferred from homology"/>
<dbReference type="InterPro" id="IPR050738">
    <property type="entry name" value="Sulfatase"/>
</dbReference>
<feature type="region of interest" description="Disordered" evidence="5">
    <location>
        <begin position="418"/>
        <end position="447"/>
    </location>
</feature>
<organism evidence="8 9">
    <name type="scientific">Symmachiella macrocystis</name>
    <dbReference type="NCBI Taxonomy" id="2527985"/>
    <lineage>
        <taxon>Bacteria</taxon>
        <taxon>Pseudomonadati</taxon>
        <taxon>Planctomycetota</taxon>
        <taxon>Planctomycetia</taxon>
        <taxon>Planctomycetales</taxon>
        <taxon>Planctomycetaceae</taxon>
        <taxon>Symmachiella</taxon>
    </lineage>
</organism>
<feature type="domain" description="Sulfatase N-terminal" evidence="7">
    <location>
        <begin position="23"/>
        <end position="287"/>
    </location>
</feature>
<keyword evidence="3 8" id="KW-0378">Hydrolase</keyword>
<dbReference type="SUPFAM" id="SSF53649">
    <property type="entry name" value="Alkaline phosphatase-like"/>
    <property type="match status" value="1"/>
</dbReference>
<dbReference type="RefSeq" id="WP_146372879.1">
    <property type="nucleotide sequence ID" value="NZ_SJPP01000002.1"/>
</dbReference>
<dbReference type="EC" id="3.1.6.1" evidence="8"/>
<feature type="signal peptide" evidence="6">
    <location>
        <begin position="1"/>
        <end position="19"/>
    </location>
</feature>
<evidence type="ECO:0000256" key="2">
    <source>
        <dbReference type="ARBA" id="ARBA00022723"/>
    </source>
</evidence>
<dbReference type="PROSITE" id="PS00523">
    <property type="entry name" value="SULFATASE_1"/>
    <property type="match status" value="1"/>
</dbReference>
<evidence type="ECO:0000256" key="1">
    <source>
        <dbReference type="ARBA" id="ARBA00008779"/>
    </source>
</evidence>
<dbReference type="GO" id="GO:0046872">
    <property type="term" value="F:metal ion binding"/>
    <property type="evidence" value="ECO:0007669"/>
    <property type="project" value="UniProtKB-KW"/>
</dbReference>
<evidence type="ECO:0000256" key="4">
    <source>
        <dbReference type="ARBA" id="ARBA00022837"/>
    </source>
</evidence>
<accession>A0A5C6BCY2</accession>
<dbReference type="PANTHER" id="PTHR42693:SF53">
    <property type="entry name" value="ENDO-4-O-SULFATASE"/>
    <property type="match status" value="1"/>
</dbReference>
<dbReference type="AlphaFoldDB" id="A0A5C6BCY2"/>
<gene>
    <name evidence="8" type="primary">atsA_24</name>
    <name evidence="8" type="ORF">CA54_43790</name>
</gene>
<evidence type="ECO:0000256" key="3">
    <source>
        <dbReference type="ARBA" id="ARBA00022801"/>
    </source>
</evidence>
<comment type="caution">
    <text evidence="8">The sequence shown here is derived from an EMBL/GenBank/DDBJ whole genome shotgun (WGS) entry which is preliminary data.</text>
</comment>
<dbReference type="InterPro" id="IPR000917">
    <property type="entry name" value="Sulfatase_N"/>
</dbReference>
<dbReference type="InterPro" id="IPR017850">
    <property type="entry name" value="Alkaline_phosphatase_core_sf"/>
</dbReference>
<dbReference type="PROSITE" id="PS00149">
    <property type="entry name" value="SULFATASE_2"/>
    <property type="match status" value="1"/>
</dbReference>
<keyword evidence="6" id="KW-0732">Signal</keyword>
<evidence type="ECO:0000256" key="5">
    <source>
        <dbReference type="SAM" id="MobiDB-lite"/>
    </source>
</evidence>
<dbReference type="PANTHER" id="PTHR42693">
    <property type="entry name" value="ARYLSULFATASE FAMILY MEMBER"/>
    <property type="match status" value="1"/>
</dbReference>
<name>A0A5C6BCY2_9PLAN</name>